<gene>
    <name evidence="4" type="ORF">Q31a_29550</name>
</gene>
<evidence type="ECO:0000256" key="1">
    <source>
        <dbReference type="ARBA" id="ARBA00009277"/>
    </source>
</evidence>
<feature type="domain" description="Integrase catalytic" evidence="3">
    <location>
        <begin position="123"/>
        <end position="310"/>
    </location>
</feature>
<dbReference type="Pfam" id="PF22483">
    <property type="entry name" value="Mu-transpos_C_2"/>
    <property type="match status" value="1"/>
</dbReference>
<organism evidence="4 5">
    <name type="scientific">Aureliella helgolandensis</name>
    <dbReference type="NCBI Taxonomy" id="2527968"/>
    <lineage>
        <taxon>Bacteria</taxon>
        <taxon>Pseudomonadati</taxon>
        <taxon>Planctomycetota</taxon>
        <taxon>Planctomycetia</taxon>
        <taxon>Pirellulales</taxon>
        <taxon>Pirellulaceae</taxon>
        <taxon>Aureliella</taxon>
    </lineage>
</organism>
<protein>
    <submittedName>
        <fullName evidence="4">Integrase core domain protein</fullName>
    </submittedName>
</protein>
<dbReference type="NCBIfam" id="NF033546">
    <property type="entry name" value="transpos_IS21"/>
    <property type="match status" value="1"/>
</dbReference>
<accession>A0A518G7S3</accession>
<comment type="similarity">
    <text evidence="1">Belongs to the transposase IS21/IS408/IS1162 family.</text>
</comment>
<evidence type="ECO:0000259" key="3">
    <source>
        <dbReference type="PROSITE" id="PS50994"/>
    </source>
</evidence>
<sequence length="630" mass="71398">MIQDRQVKKLHRLLSSGKTLVESALRTGMSERTARKYRSMEQLPSETRMPRAYRTRQDPLESVWPSIEERLVESPGLQAKTLLEWLCREHPDDFDQSHLRTLQRRIKQWRGSSGPAKEVYFSQVHHPGDLSASDFSDMSGLDVTIAGQHYAHMVYHFVLTYSNWEAITVCYSESFESLSEGLQNALHRLGGVPRRHRTDRLSAAVNNQCDRREFTGRYQALMEHYRVKIEKTQPRCPNENGDVESSHRGFKTAVDQALMLRGSREFSNAQSYEEFLQSLVTSRNMSRSKRAAEDVAQLRGLPTSRLESVRKERVRVRTGSLIQVSRNTYSVHSRLIGEEVEARIYMDHIEIWYAQKCVDSFPRLRGRDKQLINYRHIIDWLVRKPGAFENYRYQDELFPTTNFRMAYDALRERHDARRSAKEYLAILHLAARESESQVDDVLRELLAGTKSLSSLQVQLLVRSDSRQLASVTDVDVEPVNLSSFDSLLDETDSWYSDTGVDEAVNAVEVTGELRQALRCCEQVVDSQDVFLTYAKEGSDEGQGYEGIVDRPATRAPLTGIPGELRACSPTSRTAEPKLRAILAGVGVAGMPDSPDESHRVGTPQEPSSTGEDAGEFRSEASTDESVSAGA</sequence>
<dbReference type="Gene3D" id="3.30.420.10">
    <property type="entry name" value="Ribonuclease H-like superfamily/Ribonuclease H"/>
    <property type="match status" value="1"/>
</dbReference>
<dbReference type="InterPro" id="IPR012337">
    <property type="entry name" value="RNaseH-like_sf"/>
</dbReference>
<name>A0A518G7S3_9BACT</name>
<dbReference type="InterPro" id="IPR036397">
    <property type="entry name" value="RNaseH_sf"/>
</dbReference>
<dbReference type="SUPFAM" id="SSF53098">
    <property type="entry name" value="Ribonuclease H-like"/>
    <property type="match status" value="1"/>
</dbReference>
<evidence type="ECO:0000256" key="2">
    <source>
        <dbReference type="SAM" id="MobiDB-lite"/>
    </source>
</evidence>
<dbReference type="PANTHER" id="PTHR35004">
    <property type="entry name" value="TRANSPOSASE RV3428C-RELATED"/>
    <property type="match status" value="1"/>
</dbReference>
<dbReference type="EMBL" id="CP036298">
    <property type="protein sequence ID" value="QDV24635.1"/>
    <property type="molecule type" value="Genomic_DNA"/>
</dbReference>
<dbReference type="InterPro" id="IPR001584">
    <property type="entry name" value="Integrase_cat-core"/>
</dbReference>
<dbReference type="AlphaFoldDB" id="A0A518G7S3"/>
<dbReference type="KEGG" id="ahel:Q31a_29550"/>
<keyword evidence="5" id="KW-1185">Reference proteome</keyword>
<dbReference type="Proteomes" id="UP000318017">
    <property type="component" value="Chromosome"/>
</dbReference>
<evidence type="ECO:0000313" key="5">
    <source>
        <dbReference type="Proteomes" id="UP000318017"/>
    </source>
</evidence>
<proteinExistence type="inferred from homology"/>
<dbReference type="PANTHER" id="PTHR35004:SF7">
    <property type="entry name" value="INTEGRASE PROTEIN"/>
    <property type="match status" value="1"/>
</dbReference>
<dbReference type="PROSITE" id="PS50994">
    <property type="entry name" value="INTEGRASE"/>
    <property type="match status" value="1"/>
</dbReference>
<feature type="region of interest" description="Disordered" evidence="2">
    <location>
        <begin position="585"/>
        <end position="630"/>
    </location>
</feature>
<reference evidence="4 5" key="1">
    <citation type="submission" date="2019-02" db="EMBL/GenBank/DDBJ databases">
        <title>Deep-cultivation of Planctomycetes and their phenomic and genomic characterization uncovers novel biology.</title>
        <authorList>
            <person name="Wiegand S."/>
            <person name="Jogler M."/>
            <person name="Boedeker C."/>
            <person name="Pinto D."/>
            <person name="Vollmers J."/>
            <person name="Rivas-Marin E."/>
            <person name="Kohn T."/>
            <person name="Peeters S.H."/>
            <person name="Heuer A."/>
            <person name="Rast P."/>
            <person name="Oberbeckmann S."/>
            <person name="Bunk B."/>
            <person name="Jeske O."/>
            <person name="Meyerdierks A."/>
            <person name="Storesund J.E."/>
            <person name="Kallscheuer N."/>
            <person name="Luecker S."/>
            <person name="Lage O.M."/>
            <person name="Pohl T."/>
            <person name="Merkel B.J."/>
            <person name="Hornburger P."/>
            <person name="Mueller R.-W."/>
            <person name="Bruemmer F."/>
            <person name="Labrenz M."/>
            <person name="Spormann A.M."/>
            <person name="Op den Camp H."/>
            <person name="Overmann J."/>
            <person name="Amann R."/>
            <person name="Jetten M.S.M."/>
            <person name="Mascher T."/>
            <person name="Medema M.H."/>
            <person name="Devos D.P."/>
            <person name="Kaster A.-K."/>
            <person name="Ovreas L."/>
            <person name="Rohde M."/>
            <person name="Galperin M.Y."/>
            <person name="Jogler C."/>
        </authorList>
    </citation>
    <scope>NUCLEOTIDE SEQUENCE [LARGE SCALE GENOMIC DNA]</scope>
    <source>
        <strain evidence="4 5">Q31a</strain>
    </source>
</reference>
<dbReference type="InterPro" id="IPR054353">
    <property type="entry name" value="IstA-like_C"/>
</dbReference>
<dbReference type="GO" id="GO:0003676">
    <property type="term" value="F:nucleic acid binding"/>
    <property type="evidence" value="ECO:0007669"/>
    <property type="project" value="InterPro"/>
</dbReference>
<dbReference type="GO" id="GO:0015074">
    <property type="term" value="P:DNA integration"/>
    <property type="evidence" value="ECO:0007669"/>
    <property type="project" value="InterPro"/>
</dbReference>
<evidence type="ECO:0000313" key="4">
    <source>
        <dbReference type="EMBL" id="QDV24635.1"/>
    </source>
</evidence>